<comment type="similarity">
    <text evidence="1">Belongs to the amidase family.</text>
</comment>
<dbReference type="STRING" id="569365.A0A0D1ZCY6"/>
<dbReference type="PANTHER" id="PTHR46072:SF11">
    <property type="entry name" value="AMIDASE-RELATED"/>
    <property type="match status" value="1"/>
</dbReference>
<organism evidence="4 5">
    <name type="scientific">Cladophialophora immunda</name>
    <dbReference type="NCBI Taxonomy" id="569365"/>
    <lineage>
        <taxon>Eukaryota</taxon>
        <taxon>Fungi</taxon>
        <taxon>Dikarya</taxon>
        <taxon>Ascomycota</taxon>
        <taxon>Pezizomycotina</taxon>
        <taxon>Eurotiomycetes</taxon>
        <taxon>Chaetothyriomycetidae</taxon>
        <taxon>Chaetothyriales</taxon>
        <taxon>Herpotrichiellaceae</taxon>
        <taxon>Cladophialophora</taxon>
    </lineage>
</organism>
<accession>A0A0D1ZCY6</accession>
<proteinExistence type="inferred from homology"/>
<gene>
    <name evidence="4" type="ORF">PV07_08777</name>
</gene>
<feature type="domain" description="Amidase" evidence="3">
    <location>
        <begin position="5"/>
        <end position="92"/>
    </location>
</feature>
<dbReference type="SUPFAM" id="SSF75304">
    <property type="entry name" value="Amidase signature (AS) enzymes"/>
    <property type="match status" value="1"/>
</dbReference>
<dbReference type="InterPro" id="IPR023631">
    <property type="entry name" value="Amidase_dom"/>
</dbReference>
<evidence type="ECO:0000259" key="3">
    <source>
        <dbReference type="Pfam" id="PF01425"/>
    </source>
</evidence>
<keyword evidence="2" id="KW-0378">Hydrolase</keyword>
<evidence type="ECO:0000313" key="4">
    <source>
        <dbReference type="EMBL" id="KIW25611.1"/>
    </source>
</evidence>
<dbReference type="AlphaFoldDB" id="A0A0D1ZCY6"/>
<reference evidence="4 5" key="1">
    <citation type="submission" date="2015-01" db="EMBL/GenBank/DDBJ databases">
        <title>The Genome Sequence of Cladophialophora immunda CBS83496.</title>
        <authorList>
            <consortium name="The Broad Institute Genomics Platform"/>
            <person name="Cuomo C."/>
            <person name="de Hoog S."/>
            <person name="Gorbushina A."/>
            <person name="Stielow B."/>
            <person name="Teixiera M."/>
            <person name="Abouelleil A."/>
            <person name="Chapman S.B."/>
            <person name="Priest M."/>
            <person name="Young S.K."/>
            <person name="Wortman J."/>
            <person name="Nusbaum C."/>
            <person name="Birren B."/>
        </authorList>
    </citation>
    <scope>NUCLEOTIDE SEQUENCE [LARGE SCALE GENOMIC DNA]</scope>
    <source>
        <strain evidence="4 5">CBS 83496</strain>
    </source>
</reference>
<dbReference type="Gene3D" id="3.90.1300.10">
    <property type="entry name" value="Amidase signature (AS) domain"/>
    <property type="match status" value="1"/>
</dbReference>
<dbReference type="InterPro" id="IPR036928">
    <property type="entry name" value="AS_sf"/>
</dbReference>
<dbReference type="PANTHER" id="PTHR46072">
    <property type="entry name" value="AMIDASE-RELATED-RELATED"/>
    <property type="match status" value="1"/>
</dbReference>
<evidence type="ECO:0000256" key="2">
    <source>
        <dbReference type="ARBA" id="ARBA00022801"/>
    </source>
</evidence>
<dbReference type="Proteomes" id="UP000054466">
    <property type="component" value="Unassembled WGS sequence"/>
</dbReference>
<keyword evidence="5" id="KW-1185">Reference proteome</keyword>
<evidence type="ECO:0000313" key="5">
    <source>
        <dbReference type="Proteomes" id="UP000054466"/>
    </source>
</evidence>
<dbReference type="RefSeq" id="XP_016245827.1">
    <property type="nucleotide sequence ID" value="XM_016395971.1"/>
</dbReference>
<dbReference type="EMBL" id="KN847044">
    <property type="protein sequence ID" value="KIW25611.1"/>
    <property type="molecule type" value="Genomic_DNA"/>
</dbReference>
<evidence type="ECO:0000256" key="1">
    <source>
        <dbReference type="ARBA" id="ARBA00009199"/>
    </source>
</evidence>
<dbReference type="GO" id="GO:0016787">
    <property type="term" value="F:hydrolase activity"/>
    <property type="evidence" value="ECO:0007669"/>
    <property type="project" value="UniProtKB-KW"/>
</dbReference>
<dbReference type="Pfam" id="PF01425">
    <property type="entry name" value="Amidase"/>
    <property type="match status" value="1"/>
</dbReference>
<protein>
    <recommendedName>
        <fullName evidence="3">Amidase domain-containing protein</fullName>
    </recommendedName>
</protein>
<sequence>MFNFTLKTAKARDGYLRQTGKPVGQLHGLSVSTKDCFNVVDKPVERNAAVADILLNGDVVLYVKTNVPAAMMMLATVNTVTGRTLNPLDRGLAAPGPLDCSDGSYIADAMHNMSSSLNASTQRTSIRECAPTQNVCKSSSRQVV</sequence>
<name>A0A0D1ZCY6_9EURO</name>
<dbReference type="GeneID" id="27347971"/>
<dbReference type="VEuPathDB" id="FungiDB:PV07_08777"/>
<dbReference type="HOGENOM" id="CLU_1796274_0_0_1"/>